<proteinExistence type="predicted"/>
<keyword evidence="1" id="KW-1185">Reference proteome</keyword>
<protein>
    <submittedName>
        <fullName evidence="2">Uncharacterized protein</fullName>
    </submittedName>
</protein>
<accession>A0A1I8AC42</accession>
<evidence type="ECO:0000313" key="1">
    <source>
        <dbReference type="Proteomes" id="UP000095287"/>
    </source>
</evidence>
<dbReference type="AlphaFoldDB" id="A0A1I8AC42"/>
<evidence type="ECO:0000313" key="2">
    <source>
        <dbReference type="WBParaSite" id="L893_g4075.t1"/>
    </source>
</evidence>
<organism evidence="1 2">
    <name type="scientific">Steinernema glaseri</name>
    <dbReference type="NCBI Taxonomy" id="37863"/>
    <lineage>
        <taxon>Eukaryota</taxon>
        <taxon>Metazoa</taxon>
        <taxon>Ecdysozoa</taxon>
        <taxon>Nematoda</taxon>
        <taxon>Chromadorea</taxon>
        <taxon>Rhabditida</taxon>
        <taxon>Tylenchina</taxon>
        <taxon>Panagrolaimomorpha</taxon>
        <taxon>Strongyloidoidea</taxon>
        <taxon>Steinernematidae</taxon>
        <taxon>Steinernema</taxon>
    </lineage>
</organism>
<sequence>MHFNCVDLRQAPKRRAIRACPLRHCTPYHLIVKSLPPICLQTLFFKDIPALLAVEPLRNERISERSCTLQPSCAVVERTQQKTAQESASKWFWCMLESTMTLGVPEVPEVLETVTLAVGLQCLTEAPSGEEDALHRNLVLKQVFLGTWPQSDLIPQTVRDFSRIIILDTFDSRLPPNLPPEISHLAGVLFISFPEASETM</sequence>
<dbReference type="Proteomes" id="UP000095287">
    <property type="component" value="Unplaced"/>
</dbReference>
<dbReference type="WBParaSite" id="L893_g4075.t1">
    <property type="protein sequence ID" value="L893_g4075.t1"/>
    <property type="gene ID" value="L893_g4075"/>
</dbReference>
<name>A0A1I8AC42_9BILA</name>
<reference evidence="2" key="1">
    <citation type="submission" date="2016-11" db="UniProtKB">
        <authorList>
            <consortium name="WormBaseParasite"/>
        </authorList>
    </citation>
    <scope>IDENTIFICATION</scope>
</reference>